<accession>A0A8D6SVV7</accession>
<proteinExistence type="predicted"/>
<evidence type="ECO:0000313" key="2">
    <source>
        <dbReference type="Proteomes" id="UP000679213"/>
    </source>
</evidence>
<name>A0A8D6SVV7_9EURY</name>
<organism evidence="1 2">
    <name type="scientific">Methanocaldococcus lauensis</name>
    <dbReference type="NCBI Taxonomy" id="2546128"/>
    <lineage>
        <taxon>Archaea</taxon>
        <taxon>Methanobacteriati</taxon>
        <taxon>Methanobacteriota</taxon>
        <taxon>Methanomada group</taxon>
        <taxon>Methanococci</taxon>
        <taxon>Methanococcales</taxon>
        <taxon>Methanocaldococcaceae</taxon>
        <taxon>Methanocaldococcus</taxon>
    </lineage>
</organism>
<reference evidence="1 2" key="1">
    <citation type="submission" date="2020-04" db="EMBL/GenBank/DDBJ databases">
        <authorList>
            <consortium name="Genoscope - CEA"/>
            <person name="William W."/>
        </authorList>
    </citation>
    <scope>NUCLEOTIDE SEQUENCE [LARGE SCALE GENOMIC DNA]</scope>
    <source>
        <strain evidence="1 2">SG7</strain>
    </source>
</reference>
<sequence length="40" mass="4485">MCSGGVVRSIMRAFRARDPGSNPGRSIIYPILIPIIYIMY</sequence>
<protein>
    <submittedName>
        <fullName evidence="1">Uncharacterized protein</fullName>
    </submittedName>
</protein>
<dbReference type="KEGG" id="mesg:MLAUSG7_0586"/>
<dbReference type="AlphaFoldDB" id="A0A8D6SVV7"/>
<gene>
    <name evidence="1" type="ORF">MLAUSG7_0586</name>
</gene>
<keyword evidence="2" id="KW-1185">Reference proteome</keyword>
<evidence type="ECO:0000313" key="1">
    <source>
        <dbReference type="EMBL" id="CAB3288180.1"/>
    </source>
</evidence>
<dbReference type="EMBL" id="LR792632">
    <property type="protein sequence ID" value="CAB3288180.1"/>
    <property type="molecule type" value="Genomic_DNA"/>
</dbReference>
<dbReference type="Proteomes" id="UP000679213">
    <property type="component" value="Chromosome I"/>
</dbReference>